<keyword evidence="1" id="KW-1133">Transmembrane helix</keyword>
<feature type="transmembrane region" description="Helical" evidence="1">
    <location>
        <begin position="49"/>
        <end position="65"/>
    </location>
</feature>
<proteinExistence type="predicted"/>
<evidence type="ECO:0000313" key="2">
    <source>
        <dbReference type="EMBL" id="KAK7479012.1"/>
    </source>
</evidence>
<dbReference type="EMBL" id="JACVVK020000313">
    <property type="protein sequence ID" value="KAK7479012.1"/>
    <property type="molecule type" value="Genomic_DNA"/>
</dbReference>
<name>A0ABD0JWI3_9CAEN</name>
<gene>
    <name evidence="2" type="ORF">BaRGS_00029773</name>
</gene>
<evidence type="ECO:0000313" key="3">
    <source>
        <dbReference type="Proteomes" id="UP001519460"/>
    </source>
</evidence>
<organism evidence="2 3">
    <name type="scientific">Batillaria attramentaria</name>
    <dbReference type="NCBI Taxonomy" id="370345"/>
    <lineage>
        <taxon>Eukaryota</taxon>
        <taxon>Metazoa</taxon>
        <taxon>Spiralia</taxon>
        <taxon>Lophotrochozoa</taxon>
        <taxon>Mollusca</taxon>
        <taxon>Gastropoda</taxon>
        <taxon>Caenogastropoda</taxon>
        <taxon>Sorbeoconcha</taxon>
        <taxon>Cerithioidea</taxon>
        <taxon>Batillariidae</taxon>
        <taxon>Batillaria</taxon>
    </lineage>
</organism>
<accession>A0ABD0JWI3</accession>
<sequence length="164" mass="18388">MQSPIPRALSTLMGVLPSSSPLCKGHSLALASSLVILHKFPVYSMKVFHYSYNVGTCIMSAFGNLNRFEIRRVKITSSIRGSIEVLWYISAASFLMPVLVVLMVNDQPLLPRILYLCMQWFAVVNQSLVERTSFAVIQIGEMSHSLTRLKVRVQTGHTLLPLQH</sequence>
<reference evidence="2 3" key="1">
    <citation type="journal article" date="2023" name="Sci. Data">
        <title>Genome assembly of the Korean intertidal mud-creeper Batillaria attramentaria.</title>
        <authorList>
            <person name="Patra A.K."/>
            <person name="Ho P.T."/>
            <person name="Jun S."/>
            <person name="Lee S.J."/>
            <person name="Kim Y."/>
            <person name="Won Y.J."/>
        </authorList>
    </citation>
    <scope>NUCLEOTIDE SEQUENCE [LARGE SCALE GENOMIC DNA]</scope>
    <source>
        <strain evidence="2">Wonlab-2016</strain>
    </source>
</reference>
<protein>
    <submittedName>
        <fullName evidence="2">Uncharacterized protein</fullName>
    </submittedName>
</protein>
<feature type="transmembrane region" description="Helical" evidence="1">
    <location>
        <begin position="85"/>
        <end position="104"/>
    </location>
</feature>
<keyword evidence="3" id="KW-1185">Reference proteome</keyword>
<keyword evidence="1" id="KW-0812">Transmembrane</keyword>
<comment type="caution">
    <text evidence="2">The sequence shown here is derived from an EMBL/GenBank/DDBJ whole genome shotgun (WGS) entry which is preliminary data.</text>
</comment>
<dbReference type="Proteomes" id="UP001519460">
    <property type="component" value="Unassembled WGS sequence"/>
</dbReference>
<dbReference type="AlphaFoldDB" id="A0ABD0JWI3"/>
<keyword evidence="1" id="KW-0472">Membrane</keyword>
<evidence type="ECO:0000256" key="1">
    <source>
        <dbReference type="SAM" id="Phobius"/>
    </source>
</evidence>